<dbReference type="Proteomes" id="UP000006589">
    <property type="component" value="Chromosome"/>
</dbReference>
<feature type="transmembrane region" description="Helical" evidence="1">
    <location>
        <begin position="59"/>
        <end position="85"/>
    </location>
</feature>
<feature type="domain" description="Acyltransferase 3" evidence="2">
    <location>
        <begin position="16"/>
        <end position="355"/>
    </location>
</feature>
<evidence type="ECO:0000313" key="4">
    <source>
        <dbReference type="Proteomes" id="UP000006589"/>
    </source>
</evidence>
<feature type="transmembrane region" description="Helical" evidence="1">
    <location>
        <begin position="211"/>
        <end position="228"/>
    </location>
</feature>
<feature type="transmembrane region" description="Helical" evidence="1">
    <location>
        <begin position="269"/>
        <end position="286"/>
    </location>
</feature>
<keyword evidence="1" id="KW-1133">Transmembrane helix</keyword>
<dbReference type="GO" id="GO:0016020">
    <property type="term" value="C:membrane"/>
    <property type="evidence" value="ECO:0007669"/>
    <property type="project" value="TreeGrafter"/>
</dbReference>
<gene>
    <name evidence="3" type="ordered locus">Mrad2831_2367</name>
</gene>
<dbReference type="PANTHER" id="PTHR23028:SF53">
    <property type="entry name" value="ACYL_TRANSF_3 DOMAIN-CONTAINING PROTEIN"/>
    <property type="match status" value="1"/>
</dbReference>
<dbReference type="Pfam" id="PF01757">
    <property type="entry name" value="Acyl_transf_3"/>
    <property type="match status" value="1"/>
</dbReference>
<accession>B1LYU1</accession>
<dbReference type="InterPro" id="IPR002656">
    <property type="entry name" value="Acyl_transf_3_dom"/>
</dbReference>
<sequence>MITQNSRRGRHDAQMIGLDAARFIAAMLVMTFHLGAYAWQAPLSTAGRAFDSAAAYPGLFAWTWFGWIGVELFFVISGFVIAYSAEHATARAFLRSRLLRLVPAVWICATLTALVSLAIGRMGSVPHVLRAYLDCVLFVPVEPWLDGVYWTLGVEIAFYALVFALLRLGRFRSVGPVCAAVGGASTLFWVATLAVPSLGTVAASRVAELTLLRHGCFFALGVFLWLSLVKGPTAGRLCVIAACAVGTLIEIGDAAESFLFQMSRSESPLLPRLVFAACVLMIVASVRGNAWLRARLGERGCALARRLGLMTYPLYLLHNVDGAALIHRLVGAGVPPHAALVVACCAMLLTSFAVMRWAEPFVRGCLSAALDRIGLDRPLLAEGRPAPGL</sequence>
<feature type="transmembrane region" description="Helical" evidence="1">
    <location>
        <begin position="97"/>
        <end position="119"/>
    </location>
</feature>
<organism evidence="3 4">
    <name type="scientific">Methylobacterium radiotolerans (strain ATCC 27329 / DSM 1819 / JCM 2831 / NBRC 15690 / NCIMB 10815 / 0-1)</name>
    <dbReference type="NCBI Taxonomy" id="426355"/>
    <lineage>
        <taxon>Bacteria</taxon>
        <taxon>Pseudomonadati</taxon>
        <taxon>Pseudomonadota</taxon>
        <taxon>Alphaproteobacteria</taxon>
        <taxon>Hyphomicrobiales</taxon>
        <taxon>Methylobacteriaceae</taxon>
        <taxon>Methylobacterium</taxon>
    </lineage>
</organism>
<dbReference type="HOGENOM" id="CLU_005679_2_3_5"/>
<dbReference type="GO" id="GO:0016747">
    <property type="term" value="F:acyltransferase activity, transferring groups other than amino-acyl groups"/>
    <property type="evidence" value="ECO:0007669"/>
    <property type="project" value="InterPro"/>
</dbReference>
<reference evidence="3 4" key="1">
    <citation type="submission" date="2008-03" db="EMBL/GenBank/DDBJ databases">
        <title>Complete sequence of chromosome of Methylobacterium radiotolerans JCM 2831.</title>
        <authorList>
            <consortium name="US DOE Joint Genome Institute"/>
            <person name="Copeland A."/>
            <person name="Lucas S."/>
            <person name="Lapidus A."/>
            <person name="Glavina del Rio T."/>
            <person name="Dalin E."/>
            <person name="Tice H."/>
            <person name="Bruce D."/>
            <person name="Goodwin L."/>
            <person name="Pitluck S."/>
            <person name="Kiss H."/>
            <person name="Brettin T."/>
            <person name="Detter J.C."/>
            <person name="Han C."/>
            <person name="Kuske C.R."/>
            <person name="Schmutz J."/>
            <person name="Larimer F."/>
            <person name="Land M."/>
            <person name="Hauser L."/>
            <person name="Kyrpides N."/>
            <person name="Mikhailova N."/>
            <person name="Marx C.J."/>
            <person name="Richardson P."/>
        </authorList>
    </citation>
    <scope>NUCLEOTIDE SEQUENCE [LARGE SCALE GENOMIC DNA]</scope>
    <source>
        <strain evidence="4">ATCC 27329 / DSM 1819 / JCM 2831 / NBRC 15690 / NCIMB 10815 / 0-1</strain>
    </source>
</reference>
<evidence type="ECO:0000259" key="2">
    <source>
        <dbReference type="Pfam" id="PF01757"/>
    </source>
</evidence>
<dbReference type="EMBL" id="CP001001">
    <property type="protein sequence ID" value="ACB24362.1"/>
    <property type="molecule type" value="Genomic_DNA"/>
</dbReference>
<keyword evidence="1" id="KW-0812">Transmembrane</keyword>
<dbReference type="InterPro" id="IPR050879">
    <property type="entry name" value="Acyltransferase_3"/>
</dbReference>
<keyword evidence="1" id="KW-0472">Membrane</keyword>
<evidence type="ECO:0000256" key="1">
    <source>
        <dbReference type="SAM" id="Phobius"/>
    </source>
</evidence>
<dbReference type="PATRIC" id="fig|426355.14.peg.2434"/>
<dbReference type="KEGG" id="mrd:Mrad2831_2367"/>
<evidence type="ECO:0000313" key="3">
    <source>
        <dbReference type="EMBL" id="ACB24362.1"/>
    </source>
</evidence>
<feature type="transmembrane region" description="Helical" evidence="1">
    <location>
        <begin position="147"/>
        <end position="166"/>
    </location>
</feature>
<dbReference type="eggNOG" id="COG1835">
    <property type="taxonomic scope" value="Bacteria"/>
</dbReference>
<feature type="transmembrane region" description="Helical" evidence="1">
    <location>
        <begin position="20"/>
        <end position="39"/>
    </location>
</feature>
<dbReference type="STRING" id="426355.Mrad2831_2367"/>
<keyword evidence="3" id="KW-0808">Transferase</keyword>
<name>B1LYU1_METRJ</name>
<feature type="transmembrane region" description="Helical" evidence="1">
    <location>
        <begin position="233"/>
        <end position="249"/>
    </location>
</feature>
<dbReference type="PANTHER" id="PTHR23028">
    <property type="entry name" value="ACETYLTRANSFERASE"/>
    <property type="match status" value="1"/>
</dbReference>
<protein>
    <submittedName>
        <fullName evidence="3">Acyltransferase 3</fullName>
    </submittedName>
</protein>
<keyword evidence="3" id="KW-0012">Acyltransferase</keyword>
<feature type="transmembrane region" description="Helical" evidence="1">
    <location>
        <begin position="178"/>
        <end position="199"/>
    </location>
</feature>
<dbReference type="GO" id="GO:0000271">
    <property type="term" value="P:polysaccharide biosynthetic process"/>
    <property type="evidence" value="ECO:0007669"/>
    <property type="project" value="TreeGrafter"/>
</dbReference>
<proteinExistence type="predicted"/>
<dbReference type="AlphaFoldDB" id="B1LYU1"/>